<evidence type="ECO:0000256" key="1">
    <source>
        <dbReference type="SAM" id="MobiDB-lite"/>
    </source>
</evidence>
<gene>
    <name evidence="3" type="ORF">N866_05060</name>
</gene>
<keyword evidence="4" id="KW-1185">Reference proteome</keyword>
<feature type="transmembrane region" description="Helical" evidence="2">
    <location>
        <begin position="38"/>
        <end position="61"/>
    </location>
</feature>
<keyword evidence="2" id="KW-0472">Membrane</keyword>
<comment type="caution">
    <text evidence="3">The sequence shown here is derived from an EMBL/GenBank/DDBJ whole genome shotgun (WGS) entry which is preliminary data.</text>
</comment>
<feature type="region of interest" description="Disordered" evidence="1">
    <location>
        <begin position="1"/>
        <end position="28"/>
    </location>
</feature>
<evidence type="ECO:0000256" key="2">
    <source>
        <dbReference type="SAM" id="Phobius"/>
    </source>
</evidence>
<organism evidence="3 4">
    <name type="scientific">Actinotalea ferrariae CF5-4</name>
    <dbReference type="NCBI Taxonomy" id="948458"/>
    <lineage>
        <taxon>Bacteria</taxon>
        <taxon>Bacillati</taxon>
        <taxon>Actinomycetota</taxon>
        <taxon>Actinomycetes</taxon>
        <taxon>Micrococcales</taxon>
        <taxon>Cellulomonadaceae</taxon>
        <taxon>Actinotalea</taxon>
    </lineage>
</organism>
<dbReference type="AlphaFoldDB" id="A0A021VNT1"/>
<name>A0A021VNT1_9CELL</name>
<protein>
    <submittedName>
        <fullName evidence="3">Uncharacterized protein</fullName>
    </submittedName>
</protein>
<proteinExistence type="predicted"/>
<accession>A0A021VNT1</accession>
<keyword evidence="2" id="KW-1133">Transmembrane helix</keyword>
<keyword evidence="2" id="KW-0812">Transmembrane</keyword>
<dbReference type="Proteomes" id="UP000019753">
    <property type="component" value="Unassembled WGS sequence"/>
</dbReference>
<evidence type="ECO:0000313" key="3">
    <source>
        <dbReference type="EMBL" id="EYR62801.1"/>
    </source>
</evidence>
<dbReference type="EMBL" id="AXCW01000168">
    <property type="protein sequence ID" value="EYR62801.1"/>
    <property type="molecule type" value="Genomic_DNA"/>
</dbReference>
<reference evidence="3 4" key="1">
    <citation type="submission" date="2014-01" db="EMBL/GenBank/DDBJ databases">
        <title>Actinotalea ferrariae CF5-4.</title>
        <authorList>
            <person name="Chen F."/>
            <person name="Li Y."/>
            <person name="Wang G."/>
        </authorList>
    </citation>
    <scope>NUCLEOTIDE SEQUENCE [LARGE SCALE GENOMIC DNA]</scope>
    <source>
        <strain evidence="3 4">CF5-4</strain>
    </source>
</reference>
<evidence type="ECO:0000313" key="4">
    <source>
        <dbReference type="Proteomes" id="UP000019753"/>
    </source>
</evidence>
<sequence>MTARSAVPPWEPDRARDDVPEMTQVDSETRARPRVRRAVLVTAAAAVVVLFAALAYAALAWKRADRACSTDVYWPEGASMAGISWSWLPPGLECTYSDGTVHRSLWFSIPSGGEG</sequence>